<organism evidence="1">
    <name type="scientific">Arundo donax</name>
    <name type="common">Giant reed</name>
    <name type="synonym">Donax arundinaceus</name>
    <dbReference type="NCBI Taxonomy" id="35708"/>
    <lineage>
        <taxon>Eukaryota</taxon>
        <taxon>Viridiplantae</taxon>
        <taxon>Streptophyta</taxon>
        <taxon>Embryophyta</taxon>
        <taxon>Tracheophyta</taxon>
        <taxon>Spermatophyta</taxon>
        <taxon>Magnoliopsida</taxon>
        <taxon>Liliopsida</taxon>
        <taxon>Poales</taxon>
        <taxon>Poaceae</taxon>
        <taxon>PACMAD clade</taxon>
        <taxon>Arundinoideae</taxon>
        <taxon>Arundineae</taxon>
        <taxon>Arundo</taxon>
    </lineage>
</organism>
<sequence length="14" mass="1664">MMHSQDHFKNGQTC</sequence>
<name>A0A0A9EAS0_ARUDO</name>
<accession>A0A0A9EAS0</accession>
<evidence type="ECO:0000313" key="1">
    <source>
        <dbReference type="EMBL" id="JAD95025.1"/>
    </source>
</evidence>
<proteinExistence type="predicted"/>
<protein>
    <submittedName>
        <fullName evidence="1">Uncharacterized protein</fullName>
    </submittedName>
</protein>
<reference evidence="1" key="2">
    <citation type="journal article" date="2015" name="Data Brief">
        <title>Shoot transcriptome of the giant reed, Arundo donax.</title>
        <authorList>
            <person name="Barrero R.A."/>
            <person name="Guerrero F.D."/>
            <person name="Moolhuijzen P."/>
            <person name="Goolsby J.A."/>
            <person name="Tidwell J."/>
            <person name="Bellgard S.E."/>
            <person name="Bellgard M.I."/>
        </authorList>
    </citation>
    <scope>NUCLEOTIDE SEQUENCE</scope>
    <source>
        <tissue evidence="1">Shoot tissue taken approximately 20 cm above the soil surface</tissue>
    </source>
</reference>
<reference evidence="1" key="1">
    <citation type="submission" date="2014-09" db="EMBL/GenBank/DDBJ databases">
        <authorList>
            <person name="Magalhaes I.L.F."/>
            <person name="Oliveira U."/>
            <person name="Santos F.R."/>
            <person name="Vidigal T.H.D.A."/>
            <person name="Brescovit A.D."/>
            <person name="Santos A.J."/>
        </authorList>
    </citation>
    <scope>NUCLEOTIDE SEQUENCE</scope>
    <source>
        <tissue evidence="1">Shoot tissue taken approximately 20 cm above the soil surface</tissue>
    </source>
</reference>
<dbReference type="EMBL" id="GBRH01202870">
    <property type="protein sequence ID" value="JAD95025.1"/>
    <property type="molecule type" value="Transcribed_RNA"/>
</dbReference>